<sequence>MPLSFSFRSGALAAAVVLGIGASLASTVPAAAAPTVGLHCESETAVLSCDVRYADAERPVTIRWSVDNMQRPAWDDLTSVAQRCTVGQTYAVRVVVADPTGRTEAGQRVTCQRATP</sequence>
<evidence type="ECO:0000313" key="3">
    <source>
        <dbReference type="Proteomes" id="UP000198959"/>
    </source>
</evidence>
<evidence type="ECO:0000313" key="2">
    <source>
        <dbReference type="EMBL" id="SCL22788.1"/>
    </source>
</evidence>
<dbReference type="EMBL" id="FMHW01000002">
    <property type="protein sequence ID" value="SCL22788.1"/>
    <property type="molecule type" value="Genomic_DNA"/>
</dbReference>
<keyword evidence="3" id="KW-1185">Reference proteome</keyword>
<evidence type="ECO:0000256" key="1">
    <source>
        <dbReference type="SAM" id="SignalP"/>
    </source>
</evidence>
<protein>
    <recommendedName>
        <fullName evidence="4">Ig-like domain-containing protein</fullName>
    </recommendedName>
</protein>
<dbReference type="Proteomes" id="UP000198959">
    <property type="component" value="Unassembled WGS sequence"/>
</dbReference>
<feature type="chain" id="PRO_5039507019" description="Ig-like domain-containing protein" evidence="1">
    <location>
        <begin position="26"/>
        <end position="116"/>
    </location>
</feature>
<dbReference type="AlphaFoldDB" id="A0A1C6RZW5"/>
<keyword evidence="1" id="KW-0732">Signal</keyword>
<reference evidence="3" key="1">
    <citation type="submission" date="2016-06" db="EMBL/GenBank/DDBJ databases">
        <authorList>
            <person name="Varghese N."/>
            <person name="Submissions Spin"/>
        </authorList>
    </citation>
    <scope>NUCLEOTIDE SEQUENCE [LARGE SCALE GENOMIC DNA]</scope>
    <source>
        <strain evidence="3">DSM 43817</strain>
    </source>
</reference>
<gene>
    <name evidence="2" type="ORF">GA0074692_1459</name>
</gene>
<feature type="signal peptide" evidence="1">
    <location>
        <begin position="1"/>
        <end position="25"/>
    </location>
</feature>
<name>A0A1C6RZW5_9ACTN</name>
<proteinExistence type="predicted"/>
<evidence type="ECO:0008006" key="4">
    <source>
        <dbReference type="Google" id="ProtNLM"/>
    </source>
</evidence>
<organism evidence="2 3">
    <name type="scientific">Micromonospora pallida</name>
    <dbReference type="NCBI Taxonomy" id="145854"/>
    <lineage>
        <taxon>Bacteria</taxon>
        <taxon>Bacillati</taxon>
        <taxon>Actinomycetota</taxon>
        <taxon>Actinomycetes</taxon>
        <taxon>Micromonosporales</taxon>
        <taxon>Micromonosporaceae</taxon>
        <taxon>Micromonospora</taxon>
    </lineage>
</organism>
<accession>A0A1C6RZW5</accession>